<name>A0A1E7F2J9_9STRA</name>
<dbReference type="PANTHER" id="PTHR20916:SF26">
    <property type="entry name" value="CYSTEINE-RICH PROTEIN 2-BINDING PROTEIN"/>
    <property type="match status" value="1"/>
</dbReference>
<proteinExistence type="predicted"/>
<evidence type="ECO:0000256" key="1">
    <source>
        <dbReference type="SAM" id="MobiDB-lite"/>
    </source>
</evidence>
<protein>
    <recommendedName>
        <fullName evidence="2">IPT/TIG domain-containing protein</fullName>
    </recommendedName>
</protein>
<evidence type="ECO:0000259" key="2">
    <source>
        <dbReference type="Pfam" id="PF01833"/>
    </source>
</evidence>
<sequence length="378" mass="41507">MLLEVIATIVNGGGSSNRPLPSVIREQLIMDEDKETIRTLHHTIQRKARQRLIIGRSRNSRVNDNENEDENENESEISGGSRDDVIIPVQVPDDATVVLQQDVKARLSVDGTALRADDDAPIASLRHTITTTTHNNNIDDSNNNNASVDVVVDCQLTILEAPPLPTLTTRLLLPRLLQLVPLWGPEEGGTLIRLHGEGLFSQSLPLLQTMAGEAAAADSTTSSSSNNNNNNNNSNDRGVPHVRFGSVSVPCERINDTTLCCLSPPHPPGIVKVSLVRCRHISHSNNNNNNNNINNNSNLTGNNNRIILEEDDDDEELQDETTFEYVRMGAAFDAIFATTNSYCPLRSRQKQDHTDNNGVLDNNNNDDDDDDDDNGFTG</sequence>
<feature type="compositionally biased region" description="Acidic residues" evidence="1">
    <location>
        <begin position="364"/>
        <end position="378"/>
    </location>
</feature>
<dbReference type="EMBL" id="KV784365">
    <property type="protein sequence ID" value="OEU12053.1"/>
    <property type="molecule type" value="Genomic_DNA"/>
</dbReference>
<feature type="region of interest" description="Disordered" evidence="1">
    <location>
        <begin position="211"/>
        <end position="241"/>
    </location>
</feature>
<organism evidence="3 4">
    <name type="scientific">Fragilariopsis cylindrus CCMP1102</name>
    <dbReference type="NCBI Taxonomy" id="635003"/>
    <lineage>
        <taxon>Eukaryota</taxon>
        <taxon>Sar</taxon>
        <taxon>Stramenopiles</taxon>
        <taxon>Ochrophyta</taxon>
        <taxon>Bacillariophyta</taxon>
        <taxon>Bacillariophyceae</taxon>
        <taxon>Bacillariophycidae</taxon>
        <taxon>Bacillariales</taxon>
        <taxon>Bacillariaceae</taxon>
        <taxon>Fragilariopsis</taxon>
    </lineage>
</organism>
<keyword evidence="4" id="KW-1185">Reference proteome</keyword>
<dbReference type="PANTHER" id="PTHR20916">
    <property type="entry name" value="CYSTEINE AND GLYCINE-RICH PROTEIN 2 BINDING PROTEIN"/>
    <property type="match status" value="1"/>
</dbReference>
<evidence type="ECO:0000313" key="4">
    <source>
        <dbReference type="Proteomes" id="UP000095751"/>
    </source>
</evidence>
<dbReference type="Pfam" id="PF01833">
    <property type="entry name" value="TIG"/>
    <property type="match status" value="1"/>
</dbReference>
<feature type="compositionally biased region" description="Low complexity" evidence="1">
    <location>
        <begin position="219"/>
        <end position="235"/>
    </location>
</feature>
<dbReference type="SUPFAM" id="SSF81296">
    <property type="entry name" value="E set domains"/>
    <property type="match status" value="1"/>
</dbReference>
<reference evidence="3 4" key="1">
    <citation type="submission" date="2016-09" db="EMBL/GenBank/DDBJ databases">
        <title>Extensive genetic diversity and differential bi-allelic expression allows diatom success in the polar Southern Ocean.</title>
        <authorList>
            <consortium name="DOE Joint Genome Institute"/>
            <person name="Mock T."/>
            <person name="Otillar R.P."/>
            <person name="Strauss J."/>
            <person name="Dupont C."/>
            <person name="Frickenhaus S."/>
            <person name="Maumus F."/>
            <person name="Mcmullan M."/>
            <person name="Sanges R."/>
            <person name="Schmutz J."/>
            <person name="Toseland A."/>
            <person name="Valas R."/>
            <person name="Veluchamy A."/>
            <person name="Ward B.J."/>
            <person name="Allen A."/>
            <person name="Barry K."/>
            <person name="Falciatore A."/>
            <person name="Ferrante M."/>
            <person name="Fortunato A.E."/>
            <person name="Gloeckner G."/>
            <person name="Gruber A."/>
            <person name="Hipkin R."/>
            <person name="Janech M."/>
            <person name="Kroth P."/>
            <person name="Leese F."/>
            <person name="Lindquist E."/>
            <person name="Lyon B.R."/>
            <person name="Martin J."/>
            <person name="Mayer C."/>
            <person name="Parker M."/>
            <person name="Quesneville H."/>
            <person name="Raymond J."/>
            <person name="Uhlig C."/>
            <person name="Valentin K.U."/>
            <person name="Worden A.Z."/>
            <person name="Armbrust E.V."/>
            <person name="Bowler C."/>
            <person name="Green B."/>
            <person name="Moulton V."/>
            <person name="Van Oosterhout C."/>
            <person name="Grigoriev I."/>
        </authorList>
    </citation>
    <scope>NUCLEOTIDE SEQUENCE [LARGE SCALE GENOMIC DNA]</scope>
    <source>
        <strain evidence="3 4">CCMP1102</strain>
    </source>
</reference>
<accession>A0A1E7F2J9</accession>
<feature type="region of interest" description="Disordered" evidence="1">
    <location>
        <begin position="346"/>
        <end position="378"/>
    </location>
</feature>
<dbReference type="OrthoDB" id="24811at2759"/>
<dbReference type="AlphaFoldDB" id="A0A1E7F2J9"/>
<dbReference type="InterPro" id="IPR013783">
    <property type="entry name" value="Ig-like_fold"/>
</dbReference>
<dbReference type="GO" id="GO:0004402">
    <property type="term" value="F:histone acetyltransferase activity"/>
    <property type="evidence" value="ECO:0007669"/>
    <property type="project" value="TreeGrafter"/>
</dbReference>
<gene>
    <name evidence="3" type="ORF">FRACYDRAFT_270507</name>
</gene>
<evidence type="ECO:0000313" key="3">
    <source>
        <dbReference type="EMBL" id="OEU12053.1"/>
    </source>
</evidence>
<dbReference type="Gene3D" id="2.60.40.10">
    <property type="entry name" value="Immunoglobulins"/>
    <property type="match status" value="1"/>
</dbReference>
<dbReference type="InterPro" id="IPR014756">
    <property type="entry name" value="Ig_E-set"/>
</dbReference>
<feature type="compositionally biased region" description="Acidic residues" evidence="1">
    <location>
        <begin position="65"/>
        <end position="75"/>
    </location>
</feature>
<dbReference type="InterPro" id="IPR002909">
    <property type="entry name" value="IPT_dom"/>
</dbReference>
<feature type="region of interest" description="Disordered" evidence="1">
    <location>
        <begin position="55"/>
        <end position="84"/>
    </location>
</feature>
<dbReference type="KEGG" id="fcy:FRACYDRAFT_270507"/>
<feature type="domain" description="IPT/TIG" evidence="2">
    <location>
        <begin position="176"/>
        <end position="285"/>
    </location>
</feature>
<dbReference type="Proteomes" id="UP000095751">
    <property type="component" value="Unassembled WGS sequence"/>
</dbReference>
<dbReference type="InParanoid" id="A0A1E7F2J9"/>